<dbReference type="NCBIfam" id="TIGR02887">
    <property type="entry name" value="spore_ger_x_C"/>
    <property type="match status" value="1"/>
</dbReference>
<evidence type="ECO:0000256" key="7">
    <source>
        <dbReference type="ARBA" id="ARBA00023288"/>
    </source>
</evidence>
<evidence type="ECO:0000256" key="3">
    <source>
        <dbReference type="ARBA" id="ARBA00022544"/>
    </source>
</evidence>
<name>A0ABW0LPE8_9BACI</name>
<proteinExistence type="inferred from homology"/>
<gene>
    <name evidence="10" type="ORF">ACFPM4_17210</name>
</gene>
<keyword evidence="7" id="KW-0449">Lipoprotein</keyword>
<keyword evidence="6" id="KW-0564">Palmitate</keyword>
<accession>A0ABW0LPE8</accession>
<dbReference type="InterPro" id="IPR057336">
    <property type="entry name" value="GerAC_N"/>
</dbReference>
<protein>
    <submittedName>
        <fullName evidence="10">Ger(X)C family spore germination protein</fullName>
    </submittedName>
</protein>
<keyword evidence="3" id="KW-0309">Germination</keyword>
<dbReference type="InterPro" id="IPR046953">
    <property type="entry name" value="Spore_GerAC-like_C"/>
</dbReference>
<dbReference type="Proteomes" id="UP001596147">
    <property type="component" value="Unassembled WGS sequence"/>
</dbReference>
<reference evidence="11" key="1">
    <citation type="journal article" date="2019" name="Int. J. Syst. Evol. Microbiol.">
        <title>The Global Catalogue of Microorganisms (GCM) 10K type strain sequencing project: providing services to taxonomists for standard genome sequencing and annotation.</title>
        <authorList>
            <consortium name="The Broad Institute Genomics Platform"/>
            <consortium name="The Broad Institute Genome Sequencing Center for Infectious Disease"/>
            <person name="Wu L."/>
            <person name="Ma J."/>
        </authorList>
    </citation>
    <scope>NUCLEOTIDE SEQUENCE [LARGE SCALE GENOMIC DNA]</scope>
    <source>
        <strain evidence="11">CGMCC 1.12237</strain>
    </source>
</reference>
<evidence type="ECO:0000256" key="4">
    <source>
        <dbReference type="ARBA" id="ARBA00022729"/>
    </source>
</evidence>
<evidence type="ECO:0000256" key="5">
    <source>
        <dbReference type="ARBA" id="ARBA00023136"/>
    </source>
</evidence>
<feature type="domain" description="Spore germination GerAC-like C-terminal" evidence="8">
    <location>
        <begin position="211"/>
        <end position="376"/>
    </location>
</feature>
<dbReference type="InterPro" id="IPR038501">
    <property type="entry name" value="Spore_GerAC_C_sf"/>
</dbReference>
<evidence type="ECO:0000256" key="1">
    <source>
        <dbReference type="ARBA" id="ARBA00004635"/>
    </source>
</evidence>
<dbReference type="PROSITE" id="PS51257">
    <property type="entry name" value="PROKAR_LIPOPROTEIN"/>
    <property type="match status" value="1"/>
</dbReference>
<dbReference type="Gene3D" id="3.30.300.210">
    <property type="entry name" value="Nutrient germinant receptor protein C, domain 3"/>
    <property type="match status" value="1"/>
</dbReference>
<comment type="subcellular location">
    <subcellularLocation>
        <location evidence="1">Membrane</location>
        <topology evidence="1">Lipid-anchor</topology>
    </subcellularLocation>
</comment>
<dbReference type="Pfam" id="PF05504">
    <property type="entry name" value="Spore_GerAC"/>
    <property type="match status" value="1"/>
</dbReference>
<dbReference type="PANTHER" id="PTHR35789:SF1">
    <property type="entry name" value="SPORE GERMINATION PROTEIN B3"/>
    <property type="match status" value="1"/>
</dbReference>
<dbReference type="EMBL" id="JBHSMC010000027">
    <property type="protein sequence ID" value="MFC5466463.1"/>
    <property type="molecule type" value="Genomic_DNA"/>
</dbReference>
<evidence type="ECO:0000259" key="9">
    <source>
        <dbReference type="Pfam" id="PF25198"/>
    </source>
</evidence>
<keyword evidence="4" id="KW-0732">Signal</keyword>
<keyword evidence="5" id="KW-0472">Membrane</keyword>
<feature type="domain" description="Spore germination protein N-terminal" evidence="9">
    <location>
        <begin position="21"/>
        <end position="192"/>
    </location>
</feature>
<evidence type="ECO:0000259" key="8">
    <source>
        <dbReference type="Pfam" id="PF05504"/>
    </source>
</evidence>
<dbReference type="InterPro" id="IPR008844">
    <property type="entry name" value="Spore_GerAC-like"/>
</dbReference>
<comment type="similarity">
    <text evidence="2">Belongs to the GerABKC lipoprotein family.</text>
</comment>
<dbReference type="PANTHER" id="PTHR35789">
    <property type="entry name" value="SPORE GERMINATION PROTEIN B3"/>
    <property type="match status" value="1"/>
</dbReference>
<evidence type="ECO:0000313" key="11">
    <source>
        <dbReference type="Proteomes" id="UP001596147"/>
    </source>
</evidence>
<keyword evidence="11" id="KW-1185">Reference proteome</keyword>
<dbReference type="Pfam" id="PF25198">
    <property type="entry name" value="Spore_GerAC_N"/>
    <property type="match status" value="1"/>
</dbReference>
<comment type="caution">
    <text evidence="10">The sequence shown here is derived from an EMBL/GenBank/DDBJ whole genome shotgun (WGS) entry which is preliminary data.</text>
</comment>
<evidence type="ECO:0000313" key="10">
    <source>
        <dbReference type="EMBL" id="MFC5466463.1"/>
    </source>
</evidence>
<evidence type="ECO:0000256" key="2">
    <source>
        <dbReference type="ARBA" id="ARBA00007886"/>
    </source>
</evidence>
<dbReference type="Gene3D" id="6.20.190.10">
    <property type="entry name" value="Nutrient germinant receptor protein C, domain 1"/>
    <property type="match status" value="1"/>
</dbReference>
<dbReference type="RefSeq" id="WP_382354541.1">
    <property type="nucleotide sequence ID" value="NZ_JBHSMC010000027.1"/>
</dbReference>
<organism evidence="10 11">
    <name type="scientific">Lederbergia graminis</name>
    <dbReference type="NCBI Taxonomy" id="735518"/>
    <lineage>
        <taxon>Bacteria</taxon>
        <taxon>Bacillati</taxon>
        <taxon>Bacillota</taxon>
        <taxon>Bacilli</taxon>
        <taxon>Bacillales</taxon>
        <taxon>Bacillaceae</taxon>
        <taxon>Lederbergia</taxon>
    </lineage>
</organism>
<sequence length="391" mass="44507">MNNKILIYIGLCTILLTGCWDKVEMQDLSIVTAAAIDRLEDGKTRISIQIFIPRSITSGETGEDLSSGSTFVREGVGNSLAEAISKLQFNVPRTLFWSHCKIYIFGEELAKEGIRDEADYIARHPGLRGSAFLFVSEGEARELVSLIPPLERYSAEALRKLTEHEPSMITSLRDVDMGLMGDSESISLPYIKKLIPKDEARKPHETIPVINGTAIFKKDKMVGTLNLHDTNSLLWLKKGVKQSTISIKPDGDDKEIILSTTSEKHTFIPQIKDNRWIMDIKIDMEGDIIQNETNLDLLNEVVLQKIQKKFDKSLEEKISKTIKELQLTYNADVVHFARRFHQKFPDEWKKEKNNWDEKFKELEVNIKVNTKIKRPGYIGPPAGLPREEVKE</sequence>
<evidence type="ECO:0000256" key="6">
    <source>
        <dbReference type="ARBA" id="ARBA00023139"/>
    </source>
</evidence>